<sequence length="431" mass="48426">MGSCVSASNRRHRSRRCCFRSRRCRSKVSASITDAPIVRLSDAGNYYARSEVVHVGTTATNRQKSEVSNLTFHLTQLQWHHSQMDAGNVICEEEAWFDSVSILESDSDEDFSSVSGDFSQPASNAVEAQLLQYEDASRVVDAIHKSEELYSPPVTLAVEQYLRREGVKTEKLLVDAEPQDPERFKITNPEISVIPNGKVEEANLRNESKEVGMKTMKGENFKGSAISYCKPTSPKEKVAIIRLSFKRRSYDGEETTETCASKRYLYRPKAGVSVPCSVGEKLTQGCWSILEPSTFRLRGDSYFRDKKKSPAPNHSPYIPVGVDLFLCPRKVHHIAQHIELPSLKAHGTVPSLLIINIQMPTYPAAMFLGDSDGEGLSLVLYFKLSENFDKEISPQFQDSIQRFVNDEIEKVKGFPLDSTVPYRERLKIMAG</sequence>
<dbReference type="Pfam" id="PF07059">
    <property type="entry name" value="EDR2_C"/>
    <property type="match status" value="1"/>
</dbReference>
<dbReference type="EMBL" id="LR862135">
    <property type="protein sequence ID" value="CAD1841299.1"/>
    <property type="molecule type" value="Genomic_DNA"/>
</dbReference>
<evidence type="ECO:0000259" key="1">
    <source>
        <dbReference type="Pfam" id="PF07059"/>
    </source>
</evidence>
<dbReference type="PANTHER" id="PTHR31558:SF40">
    <property type="entry name" value="EXPRESSED PROTEIN"/>
    <property type="match status" value="1"/>
</dbReference>
<organism evidence="2">
    <name type="scientific">Ananas comosus var. bracteatus</name>
    <name type="common">red pineapple</name>
    <dbReference type="NCBI Taxonomy" id="296719"/>
    <lineage>
        <taxon>Eukaryota</taxon>
        <taxon>Viridiplantae</taxon>
        <taxon>Streptophyta</taxon>
        <taxon>Embryophyta</taxon>
        <taxon>Tracheophyta</taxon>
        <taxon>Spermatophyta</taxon>
        <taxon>Magnoliopsida</taxon>
        <taxon>Liliopsida</taxon>
        <taxon>Poales</taxon>
        <taxon>Bromeliaceae</taxon>
        <taxon>Bromelioideae</taxon>
        <taxon>Ananas</taxon>
    </lineage>
</organism>
<reference evidence="2" key="1">
    <citation type="submission" date="2020-07" db="EMBL/GenBank/DDBJ databases">
        <authorList>
            <person name="Lin J."/>
        </authorList>
    </citation>
    <scope>NUCLEOTIDE SEQUENCE</scope>
</reference>
<feature type="domain" description="Protein ENHANCED DISEASE RESISTANCE 2 C-terminal" evidence="1">
    <location>
        <begin position="287"/>
        <end position="430"/>
    </location>
</feature>
<protein>
    <recommendedName>
        <fullName evidence="1">Protein ENHANCED DISEASE RESISTANCE 2 C-terminal domain-containing protein</fullName>
    </recommendedName>
</protein>
<dbReference type="AlphaFoldDB" id="A0A6V7QDM6"/>
<name>A0A6V7QDM6_ANACO</name>
<gene>
    <name evidence="2" type="ORF">CB5_LOCUS24510</name>
</gene>
<evidence type="ECO:0000313" key="2">
    <source>
        <dbReference type="EMBL" id="CAD1841299.1"/>
    </source>
</evidence>
<accession>A0A6V7QDM6</accession>
<dbReference type="InterPro" id="IPR009769">
    <property type="entry name" value="EDR2_C"/>
</dbReference>
<proteinExistence type="predicted"/>
<dbReference type="PANTHER" id="PTHR31558">
    <property type="entry name" value="CW14 PROTEIN"/>
    <property type="match status" value="1"/>
</dbReference>